<gene>
    <name evidence="1" type="ORF">Metus_1562</name>
</gene>
<dbReference type="AlphaFoldDB" id="A0A444L558"/>
<accession>A0A444L558</accession>
<comment type="caution">
    <text evidence="1">The sequence shown here is derived from an EMBL/GenBank/DDBJ whole genome shotgun (WGS) entry which is preliminary data.</text>
</comment>
<reference evidence="1 2" key="1">
    <citation type="submission" date="2018-12" db="EMBL/GenBank/DDBJ databases">
        <title>The complete genome of the methanogenic archaea of the candidate phylum Verstraetearchaeota, obtained from the metagenome of underground thermal water.</title>
        <authorList>
            <person name="Kadnikov V.V."/>
            <person name="Mardanov A.V."/>
            <person name="Beletsky A.V."/>
            <person name="Karnachuk O.V."/>
            <person name="Ravin N.V."/>
        </authorList>
    </citation>
    <scope>NUCLEOTIDE SEQUENCE [LARGE SCALE GENOMIC DNA]</scope>
    <source>
        <strain evidence="1">Ch88</strain>
    </source>
</reference>
<evidence type="ECO:0000313" key="1">
    <source>
        <dbReference type="EMBL" id="RWX72703.1"/>
    </source>
</evidence>
<name>A0A444L558_METS7</name>
<proteinExistence type="predicted"/>
<organism evidence="1 2">
    <name type="scientific">Methanosuratincola subterraneus</name>
    <dbReference type="NCBI Taxonomy" id="2593994"/>
    <lineage>
        <taxon>Archaea</taxon>
        <taxon>Thermoproteota</taxon>
        <taxon>Methanosuratincolia</taxon>
        <taxon>Candidatus Methanomethylicales</taxon>
        <taxon>Candidatus Methanomethylicaceae</taxon>
        <taxon>Candidatus Methanosuratincola (ex Vanwonterghem et al. 2016)</taxon>
    </lineage>
</organism>
<dbReference type="Proteomes" id="UP000288215">
    <property type="component" value="Unassembled WGS sequence"/>
</dbReference>
<protein>
    <submittedName>
        <fullName evidence="1">Uncharacterized protein</fullName>
    </submittedName>
</protein>
<evidence type="ECO:0000313" key="2">
    <source>
        <dbReference type="Proteomes" id="UP000288215"/>
    </source>
</evidence>
<sequence>MKQSAFGKVGTALLALVIAFSVVAPALTPVSAAPTVPSTNNYPFVYDTSLSNPRDPKQVLFYSRTAQNLPDGSWYPNLGFDADWFGMNFAGYDLGFGGVPYGTVSLNAYSNYDLFWGGRGWSNAFIHQGRPPYVGGVYEGHFKAGSSAGVAIPVDGIRYDMNTQEPTGKYYLYITATLNVDSLYKWQSSNGLLVALLFQYEFQDGSLSLYDSPANTNHYQSLHFDIFLHRSGKIANIPYYWSSGGWSNTLGDAYNGDRHVQYIYNGRMNIGQTYTFAIDLGDTINHLKSYFPPVNAMDGLPTARAINPALCPGKC</sequence>
<dbReference type="EMBL" id="RXGA01000004">
    <property type="protein sequence ID" value="RWX72703.1"/>
    <property type="molecule type" value="Genomic_DNA"/>
</dbReference>